<feature type="non-terminal residue" evidence="1">
    <location>
        <position position="61"/>
    </location>
</feature>
<dbReference type="AlphaFoldDB" id="A0A0G0C1J6"/>
<protein>
    <submittedName>
        <fullName evidence="1">Uncharacterized protein</fullName>
    </submittedName>
</protein>
<name>A0A0G0C1J6_9BACT</name>
<proteinExistence type="predicted"/>
<evidence type="ECO:0000313" key="2">
    <source>
        <dbReference type="Proteomes" id="UP000034349"/>
    </source>
</evidence>
<accession>A0A0G0C1J6</accession>
<comment type="caution">
    <text evidence="1">The sequence shown here is derived from an EMBL/GenBank/DDBJ whole genome shotgun (WGS) entry which is preliminary data.</text>
</comment>
<dbReference type="Proteomes" id="UP000034349">
    <property type="component" value="Unassembled WGS sequence"/>
</dbReference>
<organism evidence="1 2">
    <name type="scientific">Candidatus Roizmanbacteria bacterium GW2011_GWA2_32_13</name>
    <dbReference type="NCBI Taxonomy" id="1618475"/>
    <lineage>
        <taxon>Bacteria</taxon>
        <taxon>Candidatus Roizmaniibacteriota</taxon>
    </lineage>
</organism>
<dbReference type="EMBL" id="LBOK01000007">
    <property type="protein sequence ID" value="KKP37092.1"/>
    <property type="molecule type" value="Genomic_DNA"/>
</dbReference>
<evidence type="ECO:0000313" key="1">
    <source>
        <dbReference type="EMBL" id="KKP37092.1"/>
    </source>
</evidence>
<reference evidence="1 2" key="1">
    <citation type="journal article" date="2015" name="Nature">
        <title>rRNA introns, odd ribosomes, and small enigmatic genomes across a large radiation of phyla.</title>
        <authorList>
            <person name="Brown C.T."/>
            <person name="Hug L.A."/>
            <person name="Thomas B.C."/>
            <person name="Sharon I."/>
            <person name="Castelle C.J."/>
            <person name="Singh A."/>
            <person name="Wilkins M.J."/>
            <person name="Williams K.H."/>
            <person name="Banfield J.F."/>
        </authorList>
    </citation>
    <scope>NUCLEOTIDE SEQUENCE [LARGE SCALE GENOMIC DNA]</scope>
</reference>
<gene>
    <name evidence="1" type="ORF">UR23_C0007G0011</name>
</gene>
<sequence>MKIVFFGDSDYSNIVLDKLNKTEFKADLVIGKDTKYLILDAQYSFGIVASYGKIIPENVIK</sequence>